<accession>A0A7S4SGX7</accession>
<dbReference type="AlphaFoldDB" id="A0A7S4SGX7"/>
<evidence type="ECO:0000256" key="2">
    <source>
        <dbReference type="SAM" id="MobiDB-lite"/>
    </source>
</evidence>
<protein>
    <submittedName>
        <fullName evidence="3">Uncharacterized protein</fullName>
    </submittedName>
</protein>
<keyword evidence="1" id="KW-0175">Coiled coil</keyword>
<feature type="compositionally biased region" description="Low complexity" evidence="2">
    <location>
        <begin position="392"/>
        <end position="406"/>
    </location>
</feature>
<sequence>MVFVEGGQDELAVRDRASGRELVPKEPTTVAAAGAEAPAAAAAGQLLDVAAEDEAEARRAAQQALRARSEADQALKRRIAAEQEAKEREEAAKRCEQRAEAVRSEAERLRLEAERLGREAEQAKDKSIAAEREVQRCREKEVKLSNDAHEYQVIAVSAAAKAKTTVEVAAAAAFEDLFGRPANGDALAALAAHPAEEVYEYPFREEAAHADSVLPRTGHSVDAHGGFARVSGMRSSWGTTRTDLESFPRPPNKASMIESVDERLVVAVLLSLVRGTGRAVAGSGSAPGRLPDALLHEAAACFQSRDGDSFRAVLARLCTYSAARADVMVGAEMLRNGLSRVLGSLIEEDRNSARRFISESFSQEALLEGEELLERLEQWTAEQAVVEYRQQQQQQQAPAARSQLPQRRAEMHRRAETSVYSVVQVKEGEDGWDMDDKALFLNHVDVLCGAKEVVEDHLGKGSLR</sequence>
<gene>
    <name evidence="3" type="ORF">AMON00008_LOCUS49365</name>
</gene>
<organism evidence="3">
    <name type="scientific">Alexandrium monilatum</name>
    <dbReference type="NCBI Taxonomy" id="311494"/>
    <lineage>
        <taxon>Eukaryota</taxon>
        <taxon>Sar</taxon>
        <taxon>Alveolata</taxon>
        <taxon>Dinophyceae</taxon>
        <taxon>Gonyaulacales</taxon>
        <taxon>Pyrocystaceae</taxon>
        <taxon>Alexandrium</taxon>
    </lineage>
</organism>
<feature type="coiled-coil region" evidence="1">
    <location>
        <begin position="50"/>
        <end position="140"/>
    </location>
</feature>
<dbReference type="EMBL" id="HBNR01069661">
    <property type="protein sequence ID" value="CAE4643810.1"/>
    <property type="molecule type" value="Transcribed_RNA"/>
</dbReference>
<reference evidence="3" key="1">
    <citation type="submission" date="2021-01" db="EMBL/GenBank/DDBJ databases">
        <authorList>
            <person name="Corre E."/>
            <person name="Pelletier E."/>
            <person name="Niang G."/>
            <person name="Scheremetjew M."/>
            <person name="Finn R."/>
            <person name="Kale V."/>
            <person name="Holt S."/>
            <person name="Cochrane G."/>
            <person name="Meng A."/>
            <person name="Brown T."/>
            <person name="Cohen L."/>
        </authorList>
    </citation>
    <scope>NUCLEOTIDE SEQUENCE</scope>
    <source>
        <strain evidence="3">CCMP3105</strain>
    </source>
</reference>
<proteinExistence type="predicted"/>
<name>A0A7S4SGX7_9DINO</name>
<evidence type="ECO:0000256" key="1">
    <source>
        <dbReference type="SAM" id="Coils"/>
    </source>
</evidence>
<evidence type="ECO:0000313" key="3">
    <source>
        <dbReference type="EMBL" id="CAE4643810.1"/>
    </source>
</evidence>
<feature type="region of interest" description="Disordered" evidence="2">
    <location>
        <begin position="392"/>
        <end position="412"/>
    </location>
</feature>